<name>A0A841YZG3_9LIST</name>
<organism evidence="3 4">
    <name type="scientific">Listeria newyorkensis</name>
    <dbReference type="NCBI Taxonomy" id="1497681"/>
    <lineage>
        <taxon>Bacteria</taxon>
        <taxon>Bacillati</taxon>
        <taxon>Bacillota</taxon>
        <taxon>Bacilli</taxon>
        <taxon>Bacillales</taxon>
        <taxon>Listeriaceae</taxon>
        <taxon>Listeria</taxon>
    </lineage>
</organism>
<keyword evidence="1" id="KW-0238">DNA-binding</keyword>
<dbReference type="AlphaFoldDB" id="A0A841YZG3"/>
<dbReference type="Gene3D" id="1.10.260.40">
    <property type="entry name" value="lambda repressor-like DNA-binding domains"/>
    <property type="match status" value="1"/>
</dbReference>
<evidence type="ECO:0000313" key="3">
    <source>
        <dbReference type="EMBL" id="MBC1459321.1"/>
    </source>
</evidence>
<accession>A0A841YZG3</accession>
<dbReference type="SMART" id="SM00530">
    <property type="entry name" value="HTH_XRE"/>
    <property type="match status" value="1"/>
</dbReference>
<reference evidence="3 4" key="1">
    <citation type="submission" date="2020-03" db="EMBL/GenBank/DDBJ databases">
        <title>Soil Listeria distribution.</title>
        <authorList>
            <person name="Liao J."/>
            <person name="Wiedmann M."/>
        </authorList>
    </citation>
    <scope>NUCLEOTIDE SEQUENCE [LARGE SCALE GENOMIC DNA]</scope>
    <source>
        <strain evidence="3 4">FSL L7-1614</strain>
    </source>
</reference>
<sequence>MFGEILVKLRKQKKLTQEELASILGVARTTYSSYEQNRRMPDSEIQNKISDYYGVSLDYLHGRSEKLKTSDNFSEQEETDIQKEVERLMSDIKNGNYILEGEELSEDAKESLRGAFENAVRTAILINRNTK</sequence>
<gene>
    <name evidence="3" type="ORF">HB850_16410</name>
</gene>
<dbReference type="SUPFAM" id="SSF47413">
    <property type="entry name" value="lambda repressor-like DNA-binding domains"/>
    <property type="match status" value="1"/>
</dbReference>
<feature type="domain" description="HTH cro/C1-type" evidence="2">
    <location>
        <begin position="6"/>
        <end position="60"/>
    </location>
</feature>
<protein>
    <submittedName>
        <fullName evidence="3">Helix-turn-helix transcriptional regulator</fullName>
    </submittedName>
</protein>
<dbReference type="PANTHER" id="PTHR46558:SF14">
    <property type="entry name" value="HTH-TYPE TRANSCRIPTIONAL REGULATOR ANSR"/>
    <property type="match status" value="1"/>
</dbReference>
<dbReference type="PROSITE" id="PS50943">
    <property type="entry name" value="HTH_CROC1"/>
    <property type="match status" value="1"/>
</dbReference>
<comment type="caution">
    <text evidence="3">The sequence shown here is derived from an EMBL/GenBank/DDBJ whole genome shotgun (WGS) entry which is preliminary data.</text>
</comment>
<evidence type="ECO:0000259" key="2">
    <source>
        <dbReference type="PROSITE" id="PS50943"/>
    </source>
</evidence>
<dbReference type="GO" id="GO:0003677">
    <property type="term" value="F:DNA binding"/>
    <property type="evidence" value="ECO:0007669"/>
    <property type="project" value="UniProtKB-KW"/>
</dbReference>
<dbReference type="Proteomes" id="UP000569903">
    <property type="component" value="Unassembled WGS sequence"/>
</dbReference>
<evidence type="ECO:0000256" key="1">
    <source>
        <dbReference type="ARBA" id="ARBA00023125"/>
    </source>
</evidence>
<dbReference type="InterPro" id="IPR010982">
    <property type="entry name" value="Lambda_DNA-bd_dom_sf"/>
</dbReference>
<proteinExistence type="predicted"/>
<dbReference type="RefSeq" id="WP_185390425.1">
    <property type="nucleotide sequence ID" value="NZ_JAARQN010000026.1"/>
</dbReference>
<dbReference type="PANTHER" id="PTHR46558">
    <property type="entry name" value="TRACRIPTIONAL REGULATORY PROTEIN-RELATED-RELATED"/>
    <property type="match status" value="1"/>
</dbReference>
<dbReference type="Pfam" id="PF01381">
    <property type="entry name" value="HTH_3"/>
    <property type="match status" value="1"/>
</dbReference>
<dbReference type="InterPro" id="IPR001387">
    <property type="entry name" value="Cro/C1-type_HTH"/>
</dbReference>
<evidence type="ECO:0000313" key="4">
    <source>
        <dbReference type="Proteomes" id="UP000569903"/>
    </source>
</evidence>
<dbReference type="CDD" id="cd00093">
    <property type="entry name" value="HTH_XRE"/>
    <property type="match status" value="1"/>
</dbReference>
<dbReference type="EMBL" id="JAARQN010000026">
    <property type="protein sequence ID" value="MBC1459321.1"/>
    <property type="molecule type" value="Genomic_DNA"/>
</dbReference>